<feature type="domain" description="MATH" evidence="9">
    <location>
        <begin position="268"/>
        <end position="409"/>
    </location>
</feature>
<dbReference type="GO" id="GO:0008270">
    <property type="term" value="F:zinc ion binding"/>
    <property type="evidence" value="ECO:0007669"/>
    <property type="project" value="UniProtKB-KW"/>
</dbReference>
<dbReference type="InterPro" id="IPR002083">
    <property type="entry name" value="MATH/TRAF_dom"/>
</dbReference>
<dbReference type="Gene3D" id="3.30.40.10">
    <property type="entry name" value="Zinc/RING finger domain, C3HC4 (zinc finger)"/>
    <property type="match status" value="2"/>
</dbReference>
<evidence type="ECO:0000256" key="4">
    <source>
        <dbReference type="ARBA" id="ARBA00022737"/>
    </source>
</evidence>
<feature type="domain" description="RING-type" evidence="8">
    <location>
        <begin position="29"/>
        <end position="71"/>
    </location>
</feature>
<dbReference type="SUPFAM" id="SSF57850">
    <property type="entry name" value="RING/U-box"/>
    <property type="match status" value="1"/>
</dbReference>
<dbReference type="RefSeq" id="XP_066935919.1">
    <property type="nucleotide sequence ID" value="XM_067079818.1"/>
</dbReference>
<dbReference type="EnsemblMetazoa" id="CLYHEMT011985.1">
    <property type="protein sequence ID" value="CLYHEMP011985.1"/>
    <property type="gene ID" value="CLYHEMG011985"/>
</dbReference>
<feature type="domain" description="TRAF-type" evidence="10">
    <location>
        <begin position="112"/>
        <end position="155"/>
    </location>
</feature>
<dbReference type="InterPro" id="IPR013083">
    <property type="entry name" value="Znf_RING/FYVE/PHD"/>
</dbReference>
<dbReference type="PROSITE" id="PS50089">
    <property type="entry name" value="ZF_RING_2"/>
    <property type="match status" value="1"/>
</dbReference>
<comment type="subcellular location">
    <subcellularLocation>
        <location evidence="1">Cytoplasm</location>
    </subcellularLocation>
</comment>
<keyword evidence="5 7" id="KW-0863">Zinc-finger</keyword>
<dbReference type="AlphaFoldDB" id="A0A7M5V5Y0"/>
<dbReference type="PROSITE" id="PS00518">
    <property type="entry name" value="ZF_RING_1"/>
    <property type="match status" value="1"/>
</dbReference>
<dbReference type="PANTHER" id="PTHR10131">
    <property type="entry name" value="TNF RECEPTOR ASSOCIATED FACTOR"/>
    <property type="match status" value="1"/>
</dbReference>
<protein>
    <submittedName>
        <fullName evidence="11">Uncharacterized protein</fullName>
    </submittedName>
</protein>
<dbReference type="SMART" id="SM00184">
    <property type="entry name" value="RING"/>
    <property type="match status" value="1"/>
</dbReference>
<reference evidence="11" key="1">
    <citation type="submission" date="2021-01" db="UniProtKB">
        <authorList>
            <consortium name="EnsemblMetazoa"/>
        </authorList>
    </citation>
    <scope>IDENTIFICATION</scope>
</reference>
<organism evidence="11 12">
    <name type="scientific">Clytia hemisphaerica</name>
    <dbReference type="NCBI Taxonomy" id="252671"/>
    <lineage>
        <taxon>Eukaryota</taxon>
        <taxon>Metazoa</taxon>
        <taxon>Cnidaria</taxon>
        <taxon>Hydrozoa</taxon>
        <taxon>Hydroidolina</taxon>
        <taxon>Leptothecata</taxon>
        <taxon>Obeliida</taxon>
        <taxon>Clytiidae</taxon>
        <taxon>Clytia</taxon>
    </lineage>
</organism>
<keyword evidence="3 7" id="KW-0479">Metal-binding</keyword>
<feature type="domain" description="TRAF-type" evidence="10">
    <location>
        <begin position="167"/>
        <end position="216"/>
    </location>
</feature>
<evidence type="ECO:0000256" key="3">
    <source>
        <dbReference type="ARBA" id="ARBA00022723"/>
    </source>
</evidence>
<dbReference type="InterPro" id="IPR017907">
    <property type="entry name" value="Znf_RING_CS"/>
</dbReference>
<dbReference type="PANTHER" id="PTHR10131:SF94">
    <property type="entry name" value="TNF RECEPTOR-ASSOCIATED FACTOR 4"/>
    <property type="match status" value="1"/>
</dbReference>
<evidence type="ECO:0000256" key="6">
    <source>
        <dbReference type="ARBA" id="ARBA00022833"/>
    </source>
</evidence>
<keyword evidence="4" id="KW-0677">Repeat</keyword>
<dbReference type="OrthoDB" id="5945397at2759"/>
<keyword evidence="12" id="KW-1185">Reference proteome</keyword>
<dbReference type="GeneID" id="136823641"/>
<dbReference type="SUPFAM" id="SSF49599">
    <property type="entry name" value="TRAF domain-like"/>
    <property type="match status" value="2"/>
</dbReference>
<evidence type="ECO:0000313" key="11">
    <source>
        <dbReference type="EnsemblMetazoa" id="CLYHEMP011985.1"/>
    </source>
</evidence>
<dbReference type="InterPro" id="IPR001841">
    <property type="entry name" value="Znf_RING"/>
</dbReference>
<dbReference type="PROSITE" id="PS50144">
    <property type="entry name" value="MATH"/>
    <property type="match status" value="1"/>
</dbReference>
<keyword evidence="6 7" id="KW-0862">Zinc</keyword>
<keyword evidence="2" id="KW-0963">Cytoplasm</keyword>
<dbReference type="Pfam" id="PF22486">
    <property type="entry name" value="MATH_2"/>
    <property type="match status" value="1"/>
</dbReference>
<evidence type="ECO:0000259" key="8">
    <source>
        <dbReference type="PROSITE" id="PS50089"/>
    </source>
</evidence>
<evidence type="ECO:0000256" key="1">
    <source>
        <dbReference type="ARBA" id="ARBA00004496"/>
    </source>
</evidence>
<evidence type="ECO:0000259" key="9">
    <source>
        <dbReference type="PROSITE" id="PS50144"/>
    </source>
</evidence>
<evidence type="ECO:0000256" key="2">
    <source>
        <dbReference type="ARBA" id="ARBA00022490"/>
    </source>
</evidence>
<feature type="zinc finger region" description="TRAF-type" evidence="7">
    <location>
        <begin position="167"/>
        <end position="216"/>
    </location>
</feature>
<dbReference type="GO" id="GO:0043122">
    <property type="term" value="P:regulation of canonical NF-kappaB signal transduction"/>
    <property type="evidence" value="ECO:0007669"/>
    <property type="project" value="TreeGrafter"/>
</dbReference>
<dbReference type="Proteomes" id="UP000594262">
    <property type="component" value="Unplaced"/>
</dbReference>
<evidence type="ECO:0000256" key="5">
    <source>
        <dbReference type="ARBA" id="ARBA00022771"/>
    </source>
</evidence>
<dbReference type="Pfam" id="PF02176">
    <property type="entry name" value="zf-TRAF"/>
    <property type="match status" value="2"/>
</dbReference>
<evidence type="ECO:0000313" key="12">
    <source>
        <dbReference type="Proteomes" id="UP000594262"/>
    </source>
</evidence>
<feature type="zinc finger region" description="TRAF-type" evidence="7">
    <location>
        <begin position="112"/>
        <end position="155"/>
    </location>
</feature>
<sequence>MPPQTTANTKGGYEVDFVKDYDEMDDVTCSICLFVLREPMQSESCGHRFCKSCVKALKKNNNDEYTCPKDRRSMKLFNDKGKEREILSRMVKCRNHKDGCEIHQELRNLQNHLSTCEFQEVPCRVEECKEKFQRRFLVEHNTEACQYRLKSCPFCFEDYAFYTEKEHLCSCDIFPLCCDFCTKTNIPRNQMKFHISDECVKVPKPCEFVLLGCQKQTTIDNSLKHNNDATQYHLSLALNKITEQQNEIIALKSNQEKMAVNPCYSLFKDEHIIQIDDFQRKFREAVSGVPIKRYFFTSRLQKMTMFIFLKGHNQKSADHLSIFFNCAYGSYDDLVDWPMNATLYWCILYEDELRKCKRTVTKDGYEKTGAFRKPEMNKKQGDWGIPKYVSWTEVSNLVENNVLRLQVNIEHH</sequence>
<name>A0A7M5V5Y0_9CNID</name>
<accession>A0A7M5V5Y0</accession>
<dbReference type="Gene3D" id="2.60.210.10">
    <property type="entry name" value="Apoptosis, Tumor Necrosis Factor Receptor Associated Protein 2, Chain A"/>
    <property type="match status" value="1"/>
</dbReference>
<dbReference type="Pfam" id="PF13445">
    <property type="entry name" value="zf-RING_UBOX"/>
    <property type="match status" value="1"/>
</dbReference>
<dbReference type="GO" id="GO:0005737">
    <property type="term" value="C:cytoplasm"/>
    <property type="evidence" value="ECO:0007669"/>
    <property type="project" value="UniProtKB-SubCell"/>
</dbReference>
<proteinExistence type="predicted"/>
<evidence type="ECO:0000259" key="10">
    <source>
        <dbReference type="PROSITE" id="PS50145"/>
    </source>
</evidence>
<dbReference type="InterPro" id="IPR027370">
    <property type="entry name" value="Znf-RING_euk"/>
</dbReference>
<dbReference type="InterPro" id="IPR008974">
    <property type="entry name" value="TRAF-like"/>
</dbReference>
<dbReference type="InterPro" id="IPR001293">
    <property type="entry name" value="Znf_TRAF"/>
</dbReference>
<dbReference type="PROSITE" id="PS50145">
    <property type="entry name" value="ZF_TRAF"/>
    <property type="match status" value="2"/>
</dbReference>
<evidence type="ECO:0000256" key="7">
    <source>
        <dbReference type="PROSITE-ProRule" id="PRU00207"/>
    </source>
</evidence>